<dbReference type="Proteomes" id="UP000593892">
    <property type="component" value="Chromosome"/>
</dbReference>
<dbReference type="EMBL" id="CP063849">
    <property type="protein sequence ID" value="QOY89015.1"/>
    <property type="molecule type" value="Genomic_DNA"/>
</dbReference>
<gene>
    <name evidence="1" type="ORF">IRI77_03390</name>
</gene>
<accession>A0A7S7NSH8</accession>
<evidence type="ECO:0000313" key="1">
    <source>
        <dbReference type="EMBL" id="QOY89015.1"/>
    </source>
</evidence>
<evidence type="ECO:0000313" key="2">
    <source>
        <dbReference type="Proteomes" id="UP000593892"/>
    </source>
</evidence>
<dbReference type="AlphaFoldDB" id="A0A7S7NSH8"/>
<protein>
    <submittedName>
        <fullName evidence="1">Uncharacterized protein</fullName>
    </submittedName>
</protein>
<name>A0A7S7NSH8_PALFE</name>
<organism evidence="1 2">
    <name type="scientific">Paludibaculum fermentans</name>
    <dbReference type="NCBI Taxonomy" id="1473598"/>
    <lineage>
        <taxon>Bacteria</taxon>
        <taxon>Pseudomonadati</taxon>
        <taxon>Acidobacteriota</taxon>
        <taxon>Terriglobia</taxon>
        <taxon>Bryobacterales</taxon>
        <taxon>Bryobacteraceae</taxon>
        <taxon>Paludibaculum</taxon>
    </lineage>
</organism>
<sequence length="517" mass="56792">MSFLDEIRMTLRYTRGLPAFLRHPLTPAQCAELIRRRMASRSASFLALAERGIFQNPGGPYLPLFQRSGIDLAELTRRTSQLGVEGALQSLFDAGIFMELAEFKGQRALSRNGYTAALRPEDFDNPLLRAQFSGRSGGSRGHSRRLLLDLDLIAHDAACHYIHLAGLNALERPYAVWRPVPPDNSGVKKILMQAKLGRPTARWFSQSPVDAGKGKWKYYGFTRQTLAICKLFRQAQPAPVHVPLSNAIRVAEFLAEVRAKGRPAYLDTLASSAVRVCQAARAAGLDISGSLFRVGGEALTEAKAQAVAEAGCRIVCHYSMSELGPVAMACADSIGVDDVHLLLSKVAVIQRADGALLFTSIDPSCPKLMLNVETGDTATLERRACGCPFGNLGFDLHLRDIRSYEKLTSEGMHFLGTELIALLEEVLPRAFGGGPSDYQLVEQEEGGLSRVQLVVRPSVGPIDEPRMVRTALEFLASYSRGHQLMANFWQDGSTLQIRRQEPFTTKAGKILPLYINR</sequence>
<reference evidence="1 2" key="1">
    <citation type="submission" date="2020-10" db="EMBL/GenBank/DDBJ databases">
        <title>Complete genome sequence of Paludibaculum fermentans P105T, a facultatively anaerobic acidobacterium capable of dissimilatory Fe(III) reduction.</title>
        <authorList>
            <person name="Dedysh S.N."/>
            <person name="Beletsky A.V."/>
            <person name="Kulichevskaya I.S."/>
            <person name="Mardanov A.V."/>
            <person name="Ravin N.V."/>
        </authorList>
    </citation>
    <scope>NUCLEOTIDE SEQUENCE [LARGE SCALE GENOMIC DNA]</scope>
    <source>
        <strain evidence="1 2">P105</strain>
    </source>
</reference>
<keyword evidence="2" id="KW-1185">Reference proteome</keyword>
<proteinExistence type="predicted"/>
<dbReference type="KEGG" id="pfer:IRI77_03390"/>
<dbReference type="RefSeq" id="WP_194450677.1">
    <property type="nucleotide sequence ID" value="NZ_CP063849.1"/>
</dbReference>
<dbReference type="Gene3D" id="3.40.50.12780">
    <property type="entry name" value="N-terminal domain of ligase-like"/>
    <property type="match status" value="1"/>
</dbReference>
<dbReference type="InterPro" id="IPR042099">
    <property type="entry name" value="ANL_N_sf"/>
</dbReference>